<evidence type="ECO:0000313" key="1">
    <source>
        <dbReference type="EMBL" id="PIV07886.1"/>
    </source>
</evidence>
<reference evidence="2" key="1">
    <citation type="submission" date="2017-09" db="EMBL/GenBank/DDBJ databases">
        <title>Depth-based differentiation of microbial function through sediment-hosted aquifers and enrichment of novel symbionts in the deep terrestrial subsurface.</title>
        <authorList>
            <person name="Probst A.J."/>
            <person name="Ladd B."/>
            <person name="Jarett J.K."/>
            <person name="Geller-Mcgrath D.E."/>
            <person name="Sieber C.M.K."/>
            <person name="Emerson J.B."/>
            <person name="Anantharaman K."/>
            <person name="Thomas B.C."/>
            <person name="Malmstrom R."/>
            <person name="Stieglmeier M."/>
            <person name="Klingl A."/>
            <person name="Woyke T."/>
            <person name="Ryan C.M."/>
            <person name="Banfield J.F."/>
        </authorList>
    </citation>
    <scope>NUCLEOTIDE SEQUENCE [LARGE SCALE GENOMIC DNA]</scope>
</reference>
<gene>
    <name evidence="1" type="ORF">COS53_00010</name>
</gene>
<evidence type="ECO:0000313" key="2">
    <source>
        <dbReference type="Proteomes" id="UP000229191"/>
    </source>
</evidence>
<sequence length="65" mass="7532">MGLPSQEATAPEMKRVTVLRKSQDETLISNCGESQVERIDRWPINRIWLITVFEAFLKSPQPLFE</sequence>
<dbReference type="Proteomes" id="UP000229191">
    <property type="component" value="Unassembled WGS sequence"/>
</dbReference>
<organism evidence="1 2">
    <name type="scientific">Candidatus Shapirobacteria bacterium CG03_land_8_20_14_0_80_35_14</name>
    <dbReference type="NCBI Taxonomy" id="1974878"/>
    <lineage>
        <taxon>Bacteria</taxon>
        <taxon>Candidatus Shapironibacteriota</taxon>
    </lineage>
</organism>
<protein>
    <submittedName>
        <fullName evidence="1">Uncharacterized protein</fullName>
    </submittedName>
</protein>
<proteinExistence type="predicted"/>
<accession>A0A2M7BQW9</accession>
<dbReference type="EMBL" id="PEVB01000001">
    <property type="protein sequence ID" value="PIV07886.1"/>
    <property type="molecule type" value="Genomic_DNA"/>
</dbReference>
<comment type="caution">
    <text evidence="1">The sequence shown here is derived from an EMBL/GenBank/DDBJ whole genome shotgun (WGS) entry which is preliminary data.</text>
</comment>
<dbReference type="AlphaFoldDB" id="A0A2M7BQW9"/>
<name>A0A2M7BQW9_9BACT</name>